<keyword evidence="1" id="KW-0812">Transmembrane</keyword>
<dbReference type="PANTHER" id="PTHR42925:SF2">
    <property type="entry name" value="NA+ DRIVEN MULTIDRUG EFFLUX PUMP"/>
    <property type="match status" value="1"/>
</dbReference>
<evidence type="ECO:0000256" key="1">
    <source>
        <dbReference type="SAM" id="Phobius"/>
    </source>
</evidence>
<organism evidence="2 3">
    <name type="scientific">Jannaschia donghaensis</name>
    <dbReference type="NCBI Taxonomy" id="420998"/>
    <lineage>
        <taxon>Bacteria</taxon>
        <taxon>Pseudomonadati</taxon>
        <taxon>Pseudomonadota</taxon>
        <taxon>Alphaproteobacteria</taxon>
        <taxon>Rhodobacterales</taxon>
        <taxon>Roseobacteraceae</taxon>
        <taxon>Jannaschia</taxon>
    </lineage>
</organism>
<dbReference type="OrthoDB" id="9780160at2"/>
<name>A0A0M6YH37_9RHOB</name>
<dbReference type="PANTHER" id="PTHR42925">
    <property type="entry name" value="MULTIDRUG AND TOXIN EFFLUX PROTEIN MATE FAMILY"/>
    <property type="match status" value="1"/>
</dbReference>
<dbReference type="Proteomes" id="UP000049222">
    <property type="component" value="Unassembled WGS sequence"/>
</dbReference>
<feature type="transmembrane region" description="Helical" evidence="1">
    <location>
        <begin position="133"/>
        <end position="156"/>
    </location>
</feature>
<reference evidence="2 3" key="1">
    <citation type="submission" date="2015-07" db="EMBL/GenBank/DDBJ databases">
        <authorList>
            <person name="Noorani M."/>
        </authorList>
    </citation>
    <scope>NUCLEOTIDE SEQUENCE [LARGE SCALE GENOMIC DNA]</scope>
    <source>
        <strain evidence="2 3">CECT 7802</strain>
    </source>
</reference>
<evidence type="ECO:0000313" key="3">
    <source>
        <dbReference type="Proteomes" id="UP000049222"/>
    </source>
</evidence>
<dbReference type="InterPro" id="IPR047135">
    <property type="entry name" value="YsiQ"/>
</dbReference>
<evidence type="ECO:0000313" key="2">
    <source>
        <dbReference type="EMBL" id="CTQ49234.1"/>
    </source>
</evidence>
<dbReference type="EMBL" id="CXSU01000011">
    <property type="protein sequence ID" value="CTQ49234.1"/>
    <property type="molecule type" value="Genomic_DNA"/>
</dbReference>
<gene>
    <name evidence="2" type="ORF">JDO7802_01246</name>
</gene>
<keyword evidence="1" id="KW-0472">Membrane</keyword>
<dbReference type="AlphaFoldDB" id="A0A0M6YH37"/>
<keyword evidence="3" id="KW-1185">Reference proteome</keyword>
<accession>A0A0M6YH37</accession>
<sequence>MTLITPWIMVAGTIGMQWAQATGIIVAQLLGQGHPAADLDRFLGTAWRAAFVAAAAVAAIYGIICLSANALYSDLDVRTRAVLLSFAPILLVLPFPKQSNAICGNTLRASGDTIYVMHLFVWSQWLFRVPATALAVLYFDVPAVWVLSILLGEEVLKFPPFHTRLRRGDWKRAQVAA</sequence>
<feature type="transmembrane region" description="Helical" evidence="1">
    <location>
        <begin position="6"/>
        <end position="30"/>
    </location>
</feature>
<keyword evidence="1" id="KW-1133">Transmembrane helix</keyword>
<proteinExistence type="predicted"/>
<dbReference type="STRING" id="420998.JDO7802_01246"/>
<feature type="transmembrane region" description="Helical" evidence="1">
    <location>
        <begin position="50"/>
        <end position="71"/>
    </location>
</feature>
<protein>
    <submittedName>
        <fullName evidence="2">Uncharacterized protein</fullName>
    </submittedName>
</protein>